<feature type="domain" description="HTH arsR-type" evidence="1">
    <location>
        <begin position="24"/>
        <end position="108"/>
    </location>
</feature>
<dbReference type="Pfam" id="PF24266">
    <property type="entry name" value="HTH_HVO_0163_N"/>
    <property type="match status" value="1"/>
</dbReference>
<dbReference type="InterPro" id="IPR001845">
    <property type="entry name" value="HTH_ArsR_DNA-bd_dom"/>
</dbReference>
<evidence type="ECO:0000313" key="2">
    <source>
        <dbReference type="EMBL" id="MDF9745768.1"/>
    </source>
</evidence>
<dbReference type="PANTHER" id="PTHR36216">
    <property type="entry name" value="TRANSCRIPTIONAL REGULATOR, TRMB"/>
    <property type="match status" value="1"/>
</dbReference>
<reference evidence="2" key="1">
    <citation type="submission" date="2022-06" db="EMBL/GenBank/DDBJ databases">
        <title>Natrinema sp. a new haloarchaeum isolate from saline soil.</title>
        <authorList>
            <person name="Strakova D."/>
            <person name="Galisteo C."/>
            <person name="Sanchez-Porro C."/>
            <person name="Ventosa A."/>
        </authorList>
    </citation>
    <scope>NUCLEOTIDE SEQUENCE</scope>
    <source>
        <strain evidence="2">S1CR25-10</strain>
    </source>
</reference>
<dbReference type="InterPro" id="IPR011991">
    <property type="entry name" value="ArsR-like_HTH"/>
</dbReference>
<dbReference type="InterPro" id="IPR056504">
    <property type="entry name" value="HTH_HVO_0163_N"/>
</dbReference>
<dbReference type="Gene3D" id="1.10.10.10">
    <property type="entry name" value="Winged helix-like DNA-binding domain superfamily/Winged helix DNA-binding domain"/>
    <property type="match status" value="2"/>
</dbReference>
<dbReference type="InterPro" id="IPR036388">
    <property type="entry name" value="WH-like_DNA-bd_sf"/>
</dbReference>
<dbReference type="SMART" id="SM00418">
    <property type="entry name" value="HTH_ARSR"/>
    <property type="match status" value="2"/>
</dbReference>
<dbReference type="RefSeq" id="WP_277521246.1">
    <property type="nucleotide sequence ID" value="NZ_JAMQOT010000002.1"/>
</dbReference>
<proteinExistence type="predicted"/>
<dbReference type="EMBL" id="JAMQOT010000002">
    <property type="protein sequence ID" value="MDF9745768.1"/>
    <property type="molecule type" value="Genomic_DNA"/>
</dbReference>
<dbReference type="SUPFAM" id="SSF46785">
    <property type="entry name" value="Winged helix' DNA-binding domain"/>
    <property type="match status" value="2"/>
</dbReference>
<dbReference type="PANTHER" id="PTHR36216:SF1">
    <property type="entry name" value="HTH ARSR-TYPE DOMAIN-CONTAINING PROTEIN"/>
    <property type="match status" value="1"/>
</dbReference>
<dbReference type="InterPro" id="IPR036390">
    <property type="entry name" value="WH_DNA-bd_sf"/>
</dbReference>
<accession>A0A9Q4L2P9</accession>
<protein>
    <submittedName>
        <fullName evidence="2">Helix-turn-helix domain-containing protein</fullName>
    </submittedName>
</protein>
<comment type="caution">
    <text evidence="2">The sequence shown here is derived from an EMBL/GenBank/DDBJ whole genome shotgun (WGS) entry which is preliminary data.</text>
</comment>
<evidence type="ECO:0000313" key="3">
    <source>
        <dbReference type="Proteomes" id="UP001154061"/>
    </source>
</evidence>
<organism evidence="2 3">
    <name type="scientific">Natrinema salsiterrestre</name>
    <dbReference type="NCBI Taxonomy" id="2950540"/>
    <lineage>
        <taxon>Archaea</taxon>
        <taxon>Methanobacteriati</taxon>
        <taxon>Methanobacteriota</taxon>
        <taxon>Stenosarchaea group</taxon>
        <taxon>Halobacteria</taxon>
        <taxon>Halobacteriales</taxon>
        <taxon>Natrialbaceae</taxon>
        <taxon>Natrinema</taxon>
    </lineage>
</organism>
<dbReference type="Pfam" id="PF12840">
    <property type="entry name" value="HTH_20"/>
    <property type="match status" value="1"/>
</dbReference>
<feature type="domain" description="HTH arsR-type" evidence="1">
    <location>
        <begin position="110"/>
        <end position="180"/>
    </location>
</feature>
<keyword evidence="3" id="KW-1185">Reference proteome</keyword>
<gene>
    <name evidence="2" type="ORF">NDI89_09220</name>
</gene>
<dbReference type="CDD" id="cd00090">
    <property type="entry name" value="HTH_ARSR"/>
    <property type="match status" value="2"/>
</dbReference>
<name>A0A9Q4L2P9_9EURY</name>
<dbReference type="Proteomes" id="UP001154061">
    <property type="component" value="Unassembled WGS sequence"/>
</dbReference>
<evidence type="ECO:0000259" key="1">
    <source>
        <dbReference type="SMART" id="SM00418"/>
    </source>
</evidence>
<sequence>MTAAALEESGTDQWRYFGTLFQYSRFDDSDPLAHDSRREIYHKIGTDPGIHLSELADATDASLSTIRHHLRILDEENLISSKKVRGNRCYYRGDTIEDVDIALRIALEKPATRRLLETLADRGAAQTTTLADELDRHPSTVTHHLSTLEESGLVVRTRDGSAIMTRLEPDIERTVEQRLRTGPAGVPGGDRE</sequence>
<dbReference type="AlphaFoldDB" id="A0A9Q4L2P9"/>
<dbReference type="GO" id="GO:0003700">
    <property type="term" value="F:DNA-binding transcription factor activity"/>
    <property type="evidence" value="ECO:0007669"/>
    <property type="project" value="InterPro"/>
</dbReference>